<evidence type="ECO:0000313" key="2">
    <source>
        <dbReference type="EMBL" id="RLN61171.1"/>
    </source>
</evidence>
<gene>
    <name evidence="3" type="ORF">BBJ29_002852</name>
    <name evidence="2" type="ORF">BBP00_00005577</name>
</gene>
<proteinExistence type="predicted"/>
<feature type="coiled-coil region" evidence="1">
    <location>
        <begin position="131"/>
        <end position="220"/>
    </location>
</feature>
<dbReference type="OrthoDB" id="74786at2759"/>
<keyword evidence="1" id="KW-0175">Coiled coil</keyword>
<accession>A0A3F2RNJ3</accession>
<evidence type="ECO:0000256" key="1">
    <source>
        <dbReference type="SAM" id="Coils"/>
    </source>
</evidence>
<organism evidence="2 4">
    <name type="scientific">Phytophthora kernoviae</name>
    <dbReference type="NCBI Taxonomy" id="325452"/>
    <lineage>
        <taxon>Eukaryota</taxon>
        <taxon>Sar</taxon>
        <taxon>Stramenopiles</taxon>
        <taxon>Oomycota</taxon>
        <taxon>Peronosporomycetes</taxon>
        <taxon>Peronosporales</taxon>
        <taxon>Peronosporaceae</taxon>
        <taxon>Phytophthora</taxon>
    </lineage>
</organism>
<sequence>MVHAKPAPKPRNISKAVVEMQSVDVVLEFTGGALKAARWSAADEQVNVLEAGAIAVLHQTDGVSASSELIDGSDRSREDVGASLEDDEFALRFSASQVKSKVAQARYEAKVAADAELLAARKKLVERRYEVAEWERETKKVTTRCEDLQVRLDAVLQEHRKTLIGVREDLHLEKLLATLDMEKATREKLRQVFEEQQQDLTRAQERVEALDAQVANYQKTETVLAQSVAHLQHRFASKDQQRAASVEHVQRELVDQHEQEMASMREELVIARRTEQMAQDQLQSLRKELKVLRDSSQQMMNSQESVVTHEQELKAKIAKLETEKAVLQSKAEQVQKADAQLRSQVHAHSEEIAALRLEKESLQRDNKELGEIASDLMQMAERQHADNVKRGVSPLRLTGDAAAGTLSSTHDKDGVFLQKRKKRLRLSIG</sequence>
<dbReference type="EMBL" id="MBDO02000166">
    <property type="protein sequence ID" value="RLN61171.1"/>
    <property type="molecule type" value="Genomic_DNA"/>
</dbReference>
<dbReference type="AlphaFoldDB" id="A0A3F2RNJ3"/>
<dbReference type="Proteomes" id="UP000277300">
    <property type="component" value="Unassembled WGS sequence"/>
</dbReference>
<feature type="coiled-coil region" evidence="1">
    <location>
        <begin position="254"/>
        <end position="372"/>
    </location>
</feature>
<name>A0A3F2RNJ3_9STRA</name>
<evidence type="ECO:0000313" key="5">
    <source>
        <dbReference type="Proteomes" id="UP000284657"/>
    </source>
</evidence>
<evidence type="ECO:0000313" key="3">
    <source>
        <dbReference type="EMBL" id="RLN65048.1"/>
    </source>
</evidence>
<protein>
    <submittedName>
        <fullName evidence="2">Uncharacterized protein</fullName>
    </submittedName>
</protein>
<dbReference type="Proteomes" id="UP000284657">
    <property type="component" value="Unassembled WGS sequence"/>
</dbReference>
<dbReference type="EMBL" id="MBAD02000627">
    <property type="protein sequence ID" value="RLN65048.1"/>
    <property type="molecule type" value="Genomic_DNA"/>
</dbReference>
<comment type="caution">
    <text evidence="2">The sequence shown here is derived from an EMBL/GenBank/DDBJ whole genome shotgun (WGS) entry which is preliminary data.</text>
</comment>
<reference evidence="4 5" key="1">
    <citation type="submission" date="2018-07" db="EMBL/GenBank/DDBJ databases">
        <title>Genome sequencing of oomycete isolates from Chile give support for New Zealand origin for Phytophthora kernoviae and make available the first Nothophytophthora sp. genome.</title>
        <authorList>
            <person name="Studholme D.J."/>
            <person name="Sanfuentes E."/>
            <person name="Panda P."/>
            <person name="Hill R."/>
            <person name="Sambles C."/>
            <person name="Grant M."/>
            <person name="Williams N.M."/>
            <person name="Mcdougal R.L."/>
        </authorList>
    </citation>
    <scope>NUCLEOTIDE SEQUENCE [LARGE SCALE GENOMIC DNA]</scope>
    <source>
        <strain evidence="2">Chile6</strain>
        <strain evidence="3">Chile7</strain>
    </source>
</reference>
<evidence type="ECO:0000313" key="4">
    <source>
        <dbReference type="Proteomes" id="UP000277300"/>
    </source>
</evidence>